<dbReference type="SMART" id="SM00382">
    <property type="entry name" value="AAA"/>
    <property type="match status" value="1"/>
</dbReference>
<feature type="transmembrane region" description="Helical" evidence="7">
    <location>
        <begin position="147"/>
        <end position="164"/>
    </location>
</feature>
<evidence type="ECO:0000256" key="3">
    <source>
        <dbReference type="ARBA" id="ARBA00022741"/>
    </source>
</evidence>
<dbReference type="AlphaFoldDB" id="A0A3S7UQP6"/>
<feature type="domain" description="ABC transporter" evidence="8">
    <location>
        <begin position="340"/>
        <end position="567"/>
    </location>
</feature>
<proteinExistence type="predicted"/>
<dbReference type="PROSITE" id="PS00211">
    <property type="entry name" value="ABC_TRANSPORTER_1"/>
    <property type="match status" value="1"/>
</dbReference>
<feature type="transmembrane region" description="Helical" evidence="7">
    <location>
        <begin position="27"/>
        <end position="46"/>
    </location>
</feature>
<evidence type="ECO:0000256" key="4">
    <source>
        <dbReference type="ARBA" id="ARBA00022840"/>
    </source>
</evidence>
<dbReference type="InterPro" id="IPR017871">
    <property type="entry name" value="ABC_transporter-like_CS"/>
</dbReference>
<dbReference type="Pfam" id="PF00664">
    <property type="entry name" value="ABC_membrane"/>
    <property type="match status" value="1"/>
</dbReference>
<accession>A0A3S7UQP6</accession>
<comment type="subcellular location">
    <subcellularLocation>
        <location evidence="1">Cell membrane</location>
        <topology evidence="1">Multi-pass membrane protein</topology>
    </subcellularLocation>
</comment>
<keyword evidence="6 7" id="KW-0472">Membrane</keyword>
<dbReference type="PANTHER" id="PTHR24221">
    <property type="entry name" value="ATP-BINDING CASSETTE SUB-FAMILY B"/>
    <property type="match status" value="1"/>
</dbReference>
<gene>
    <name evidence="10" type="primary">mloE</name>
</gene>
<reference evidence="10" key="1">
    <citation type="journal article" date="2018" name="Nat. Catal.">
        <title>A vitamin K-dependent carboxylase orthologue is involved in antibiotic biosynthesis.</title>
        <authorList>
            <person name="Law B.J.C."/>
            <person name="Zhuo Y."/>
            <person name="Winn M."/>
            <person name="Francis D."/>
            <person name="Zhang Y."/>
            <person name="Samborskyy M."/>
            <person name="Murphy A."/>
            <person name="Ren L."/>
            <person name="Leadlay P.F."/>
            <person name="Micklefield J."/>
        </authorList>
    </citation>
    <scope>NUCLEOTIDE SEQUENCE</scope>
    <source>
        <strain evidence="10">R2374</strain>
    </source>
</reference>
<evidence type="ECO:0000256" key="5">
    <source>
        <dbReference type="ARBA" id="ARBA00022989"/>
    </source>
</evidence>
<dbReference type="GO" id="GO:0005524">
    <property type="term" value="F:ATP binding"/>
    <property type="evidence" value="ECO:0007669"/>
    <property type="project" value="UniProtKB-KW"/>
</dbReference>
<keyword evidence="2 7" id="KW-0812">Transmembrane</keyword>
<dbReference type="SUPFAM" id="SSF52540">
    <property type="entry name" value="P-loop containing nucleoside triphosphate hydrolases"/>
    <property type="match status" value="1"/>
</dbReference>
<evidence type="ECO:0000256" key="2">
    <source>
        <dbReference type="ARBA" id="ARBA00022692"/>
    </source>
</evidence>
<keyword evidence="4" id="KW-0067">ATP-binding</keyword>
<dbReference type="Pfam" id="PF00005">
    <property type="entry name" value="ABC_tran"/>
    <property type="match status" value="1"/>
</dbReference>
<dbReference type="EMBL" id="MH104948">
    <property type="protein sequence ID" value="AYJ71735.1"/>
    <property type="molecule type" value="Genomic_DNA"/>
</dbReference>
<keyword evidence="3" id="KW-0547">Nucleotide-binding</keyword>
<evidence type="ECO:0000256" key="7">
    <source>
        <dbReference type="SAM" id="Phobius"/>
    </source>
</evidence>
<dbReference type="PROSITE" id="PS50929">
    <property type="entry name" value="ABC_TM1F"/>
    <property type="match status" value="1"/>
</dbReference>
<feature type="transmembrane region" description="Helical" evidence="7">
    <location>
        <begin position="66"/>
        <end position="96"/>
    </location>
</feature>
<evidence type="ECO:0000256" key="1">
    <source>
        <dbReference type="ARBA" id="ARBA00004651"/>
    </source>
</evidence>
<dbReference type="GO" id="GO:0140359">
    <property type="term" value="F:ABC-type transporter activity"/>
    <property type="evidence" value="ECO:0007669"/>
    <property type="project" value="InterPro"/>
</dbReference>
<dbReference type="Gene3D" id="1.20.1560.10">
    <property type="entry name" value="ABC transporter type 1, transmembrane domain"/>
    <property type="match status" value="1"/>
</dbReference>
<evidence type="ECO:0000313" key="10">
    <source>
        <dbReference type="EMBL" id="AYJ71735.1"/>
    </source>
</evidence>
<dbReference type="InterPro" id="IPR039421">
    <property type="entry name" value="Type_1_exporter"/>
</dbReference>
<dbReference type="InterPro" id="IPR011527">
    <property type="entry name" value="ABC1_TM_dom"/>
</dbReference>
<organism evidence="10">
    <name type="scientific">Streptomyces paromomycinus</name>
    <name type="common">Streptomyces rimosus subsp. paromomycinus</name>
    <dbReference type="NCBI Taxonomy" id="92743"/>
    <lineage>
        <taxon>Bacteria</taxon>
        <taxon>Bacillati</taxon>
        <taxon>Actinomycetota</taxon>
        <taxon>Actinomycetes</taxon>
        <taxon>Kitasatosporales</taxon>
        <taxon>Streptomycetaceae</taxon>
        <taxon>Streptomyces</taxon>
    </lineage>
</organism>
<name>A0A3S7UQP6_STREY</name>
<keyword evidence="5 7" id="KW-1133">Transmembrane helix</keyword>
<dbReference type="InterPro" id="IPR027417">
    <property type="entry name" value="P-loop_NTPase"/>
</dbReference>
<protein>
    <submittedName>
        <fullName evidence="10">Multidrug ABC transporter</fullName>
    </submittedName>
</protein>
<evidence type="ECO:0000256" key="6">
    <source>
        <dbReference type="ARBA" id="ARBA00023136"/>
    </source>
</evidence>
<dbReference type="Gene3D" id="3.40.50.300">
    <property type="entry name" value="P-loop containing nucleotide triphosphate hydrolases"/>
    <property type="match status" value="1"/>
</dbReference>
<dbReference type="GO" id="GO:0005886">
    <property type="term" value="C:plasma membrane"/>
    <property type="evidence" value="ECO:0007669"/>
    <property type="project" value="UniProtKB-SubCell"/>
</dbReference>
<feature type="domain" description="ABC transmembrane type-1" evidence="9">
    <location>
        <begin position="41"/>
        <end position="310"/>
    </location>
</feature>
<dbReference type="InterPro" id="IPR003593">
    <property type="entry name" value="AAA+_ATPase"/>
</dbReference>
<dbReference type="InterPro" id="IPR036640">
    <property type="entry name" value="ABC1_TM_sf"/>
</dbReference>
<dbReference type="InterPro" id="IPR003439">
    <property type="entry name" value="ABC_transporter-like_ATP-bd"/>
</dbReference>
<evidence type="ECO:0000259" key="9">
    <source>
        <dbReference type="PROSITE" id="PS50929"/>
    </source>
</evidence>
<evidence type="ECO:0000259" key="8">
    <source>
        <dbReference type="PROSITE" id="PS50893"/>
    </source>
</evidence>
<dbReference type="PROSITE" id="PS50893">
    <property type="entry name" value="ABC_TRANSPORTER_2"/>
    <property type="match status" value="1"/>
</dbReference>
<dbReference type="PANTHER" id="PTHR24221:SF423">
    <property type="entry name" value="ABC TRANSPORTER"/>
    <property type="match status" value="1"/>
</dbReference>
<dbReference type="GO" id="GO:0016887">
    <property type="term" value="F:ATP hydrolysis activity"/>
    <property type="evidence" value="ECO:0007669"/>
    <property type="project" value="InterPro"/>
</dbReference>
<sequence length="569" mass="61301">MTTGQETRFETVAFSRFLHRCGSRLRALYFTAMATWSAIYGIPLLMGAVTSAMLDSAAGPLEGSGVWWLLAAAVALMVLRAVALWGGLQLTFVLIFRTSAWIKVTALGRLLRRSGSRAAVRGNGEILNRLRDDSDEIGGLLEWTTDLVYRSVLLVVAVVVLAVTDLTMTIPLLLLLLGLWASVALKNRVALLQAETRVRQGVIGSEVADTLTGIRDLRLSGAIEGRLQGLERRFAWRRGVQLRHQVYLDLLSDLFRNLVMVGTAVVLLTVSVRVSNGDFSVGKLALFVTYTGWLGQQMYFFGKILARYQSGKVSYARLGELAPPDEPLAARDGTPAAGPLRELTVTALSCATPAGVTAPEPVSFRVRPGELVAVTGDIGSGKSTFVRSLLALQPGVHGQVCWNGVDVTGNQDWLSAPRVGHARQQSLFLRGTVQENLLLGATGVSTEHLERVMAAVHLRPGSPELPDGLGTRLDSGAASRLSGGQRQRLALARMLCRPAELYVVDDCDSSLDGATARAIWRTLPRQWPGAWVVVSHNPDLLKAADTVVTLRAGTHEVTSDNGAEKEAAS</sequence>
<dbReference type="SUPFAM" id="SSF90123">
    <property type="entry name" value="ABC transporter transmembrane region"/>
    <property type="match status" value="1"/>
</dbReference>